<organism evidence="1 2">
    <name type="scientific">Nodularia phage vB_NspS-kac68v162</name>
    <dbReference type="NCBI Taxonomy" id="2557583"/>
    <lineage>
        <taxon>Viruses</taxon>
        <taxon>Duplodnaviria</taxon>
        <taxon>Heunggongvirae</taxon>
        <taxon>Uroviricota</taxon>
        <taxon>Caudoviricetes</taxon>
        <taxon>Ravarandavirus</taxon>
        <taxon>Ravarandavirus kac68v161</taxon>
    </lineage>
</organism>
<gene>
    <name evidence="1" type="ORF">kac68v162_gp088</name>
</gene>
<accession>A0A482MKA5</accession>
<sequence length="37" mass="3967">MIKAQRSLLSARLLGFIGCMRLSAGYVLVSSDILPVS</sequence>
<name>A0A482MKA5_9CAUD</name>
<proteinExistence type="predicted"/>
<reference evidence="1 2" key="1">
    <citation type="submission" date="2019-03" db="EMBL/GenBank/DDBJ databases">
        <title>Diversity and diversification of Nodularia spumigena cyanophages in the Baltic Sea.</title>
        <authorList>
            <person name="Sulcius S."/>
            <person name="Holmfeldt K."/>
            <person name="Simoliunas E."/>
        </authorList>
    </citation>
    <scope>NUCLEOTIDE SEQUENCE [LARGE SCALE GENOMIC DNA]</scope>
</reference>
<protein>
    <submittedName>
        <fullName evidence="1">Uncharacterized protein</fullName>
    </submittedName>
</protein>
<evidence type="ECO:0000313" key="2">
    <source>
        <dbReference type="Proteomes" id="UP000310297"/>
    </source>
</evidence>
<dbReference type="EMBL" id="MK605246">
    <property type="protein sequence ID" value="QBQ73936.1"/>
    <property type="molecule type" value="Genomic_DNA"/>
</dbReference>
<dbReference type="Proteomes" id="UP000310297">
    <property type="component" value="Segment"/>
</dbReference>
<evidence type="ECO:0000313" key="1">
    <source>
        <dbReference type="EMBL" id="QBQ73936.1"/>
    </source>
</evidence>